<organism evidence="1">
    <name type="scientific">Theileria equi</name>
    <name type="common">Babesia equi</name>
    <dbReference type="NCBI Taxonomy" id="5872"/>
    <lineage>
        <taxon>Eukaryota</taxon>
        <taxon>Sar</taxon>
        <taxon>Alveolata</taxon>
        <taxon>Apicomplexa</taxon>
        <taxon>Aconoidasida</taxon>
        <taxon>Piroplasmida</taxon>
        <taxon>Theileriidae</taxon>
        <taxon>Theileria</taxon>
    </lineage>
</organism>
<evidence type="ECO:0000313" key="1">
    <source>
        <dbReference type="EMBL" id="AAA72369.1"/>
    </source>
</evidence>
<name>Q17130_THEEQ</name>
<protein>
    <submittedName>
        <fullName evidence="1">Uncharacterized protein</fullName>
    </submittedName>
</protein>
<feature type="non-terminal residue" evidence="1">
    <location>
        <position position="238"/>
    </location>
</feature>
<dbReference type="EMBL" id="L13784">
    <property type="protein sequence ID" value="AAA72369.1"/>
    <property type="molecule type" value="Genomic_DNA"/>
</dbReference>
<proteinExistence type="predicted"/>
<sequence>MQSLGGILDLNSLPGLFNEFQEDFLDSAIALVEVNNSGNLVVTGNKELKVENNFVVTINQLSLAIDDLEDALAWSLEGVLLAGAKGGLGELVGDCSGQVNGDGLEALEQDLLVELGDLELDPLITVLLENEVKGGLNGDDDVWLVVLDVPDDSLWGLFLQVKGLDDGVAFLDLLNCIALMSSVDDVLLGLLVDGDVVNGLQLEVDDSSRGLGFLLLGEDARNGNGCENKSKGFGNHLD</sequence>
<dbReference type="AlphaFoldDB" id="Q17130"/>
<reference evidence="1" key="1">
    <citation type="journal article" date="1993" name="Mol. Biochem. Parasitol.">
        <title>A Babesia equi gene encodes a surface protein with homology to Theileria species.</title>
        <authorList>
            <person name="Kappmeyer L.S."/>
            <person name="Perryman L.E."/>
            <person name="Knowles D.P.Jr."/>
        </authorList>
    </citation>
    <scope>NUCLEOTIDE SEQUENCE</scope>
    <source>
        <strain evidence="1">Florida</strain>
    </source>
</reference>
<accession>Q17130</accession>